<dbReference type="Proteomes" id="UP000220797">
    <property type="component" value="Unassembled WGS sequence"/>
</dbReference>
<sequence length="822" mass="99500">MHFIKLQKIYFKENNSNSSSKKQEDEQKNRLNNSIMYQKKFTNEKQKCFIKGSWKILQDLKYAQNYILLEKSNEIYLNKNLKENKDKNNMVILNNIKFHKHSLNFKKSNIVTQHLEKDKKNKSGKNFVHPFDNLNYGKCNITREDKYKKEIHYYYNLIKVKKKFNNLLNEKYIDKVTFNFCNNYLNKTLNEFFKEHFIYKKRHSNENYKSFYNSNNILLDNISKSVKHNKFSFLNTLSCNNFDNNISRKFLIRENIKKKNYDSNIDEFKFFTSIDGKCYINRYKKIKKINNPYFDFHKNLKINKANIKYAKCSYNNKSTFNERNMNKIKHNISCLWKNPNFNFSHKFLNNSKVSINNDILKIKRVEEKSKTYKNGTLINSKGEKKENEPLISIIRKIDENLESNKIENKIKREFIKKSKDNNKTVNQKIYKKKKFYKECRKKGEKYCMYNSKSVDIVDEKADIIKENIKTENDICKKTLSKVKIYNSIKERELIDKKMKLNKMKNNILNENFKLKEKRHYSHNNFLGNFYCINKVRIKKEKNNKNIMNDLGKQNKENLFEIKKKIKLNFTCVDNLNENSANRSNLSFSKNMNNYQANITKTMNNRIFDENHKKTFHSNIEKSIKNNQKKLLKVNLGKLKSEKERRINEIHNIDILVIKKMENKFNEKEKIIFNQNEKIKIHKRLPNFKKLIKKVKKYLYINVIFKKKKRRKYLLKDIHFLKKYVYNFSQLKKNINKKNNRKFLKNSYTKNNLILNKLYKDRSIIKKHDQSKFKANNKDYTVNKMKKKIEKEKSSLKNLNDAECKIYILLENFSSERKIKRMK</sequence>
<comment type="caution">
    <text evidence="1">The sequence shown here is derived from an EMBL/GenBank/DDBJ whole genome shotgun (WGS) entry which is preliminary data.</text>
</comment>
<dbReference type="OMA" id="DAECKIY"/>
<name>A0A1J1GRB6_PLAGA</name>
<dbReference type="GeneID" id="39730930"/>
<keyword evidence="2" id="KW-1185">Reference proteome</keyword>
<protein>
    <submittedName>
        <fullName evidence="1">Uncharacterized protein</fullName>
    </submittedName>
</protein>
<evidence type="ECO:0000313" key="1">
    <source>
        <dbReference type="EMBL" id="CRG95005.1"/>
    </source>
</evidence>
<proteinExistence type="predicted"/>
<gene>
    <name evidence="1" type="ORF">PGAL8A_00240200</name>
</gene>
<dbReference type="RefSeq" id="XP_028527818.1">
    <property type="nucleotide sequence ID" value="XM_028671136.1"/>
</dbReference>
<evidence type="ECO:0000313" key="2">
    <source>
        <dbReference type="Proteomes" id="UP000220797"/>
    </source>
</evidence>
<dbReference type="VEuPathDB" id="PlasmoDB:PGAL8A_00240200"/>
<dbReference type="AlphaFoldDB" id="A0A1J1GRB6"/>
<dbReference type="OrthoDB" id="10572655at2759"/>
<reference evidence="1" key="1">
    <citation type="submission" date="2015-04" db="EMBL/GenBank/DDBJ databases">
        <authorList>
            <consortium name="Pathogen Informatics"/>
        </authorList>
    </citation>
    <scope>NUCLEOTIDE SEQUENCE [LARGE SCALE GENOMIC DNA]</scope>
    <source>
        <strain evidence="1">8A</strain>
    </source>
</reference>
<dbReference type="EMBL" id="CVMV01000032">
    <property type="protein sequence ID" value="CRG95005.1"/>
    <property type="molecule type" value="Genomic_DNA"/>
</dbReference>
<accession>A0A1J1GRB6</accession>
<organism evidence="1 2">
    <name type="scientific">Plasmodium gallinaceum</name>
    <dbReference type="NCBI Taxonomy" id="5849"/>
    <lineage>
        <taxon>Eukaryota</taxon>
        <taxon>Sar</taxon>
        <taxon>Alveolata</taxon>
        <taxon>Apicomplexa</taxon>
        <taxon>Aconoidasida</taxon>
        <taxon>Haemosporida</taxon>
        <taxon>Plasmodiidae</taxon>
        <taxon>Plasmodium</taxon>
        <taxon>Plasmodium (Haemamoeba)</taxon>
    </lineage>
</organism>